<dbReference type="SUPFAM" id="SSF54826">
    <property type="entry name" value="Enolase N-terminal domain-like"/>
    <property type="match status" value="1"/>
</dbReference>
<sequence>MTIEKIETFVLKDTLSKSFFFSQWEYSERCICIVKITASNGQYGWGEAYGPATMVEAGIKLLESTVIGENPLENEVIWNKMYRKTLDFSRRGVYMASVSAIDIAVWDLKGKILGLPISTLLGGSHRKKIKPYATGLYFTNHNNFSEGFVEEAQMYVRQGFKAMKMKVGLGINEDVANVKLIREAIGPDIQLMVDSNHAYTFREAVELSRKIEKYDITWFEEPISPEFYEQYSELRTKTSIPISGGECEYLRFGFNELIKNKSVDILQPDICASGGLTEAKRIATLASTNGIDLIPHTWGTSIGLHVALHFISNIESIPGRMYQPEFLMEYDQTENGLRDHLSFPKLEMKDGMLDVPNRPGLGIDIDEEVLRKYCVSTINSVI</sequence>
<dbReference type="InterPro" id="IPR046945">
    <property type="entry name" value="RHMD-like"/>
</dbReference>
<dbReference type="PANTHER" id="PTHR13794:SF58">
    <property type="entry name" value="MITOCHONDRIAL ENOLASE SUPERFAMILY MEMBER 1"/>
    <property type="match status" value="1"/>
</dbReference>
<evidence type="ECO:0000256" key="2">
    <source>
        <dbReference type="ARBA" id="ARBA00022723"/>
    </source>
</evidence>
<dbReference type="RefSeq" id="WP_068828845.1">
    <property type="nucleotide sequence ID" value="NZ_CP014224.1"/>
</dbReference>
<dbReference type="KEGG" id="wfu:AXE80_10120"/>
<dbReference type="SFLD" id="SFLDS00001">
    <property type="entry name" value="Enolase"/>
    <property type="match status" value="1"/>
</dbReference>
<evidence type="ECO:0000256" key="1">
    <source>
        <dbReference type="ARBA" id="ARBA00001946"/>
    </source>
</evidence>
<name>A0A1B1Y9P9_9FLAO</name>
<accession>A0A1B1Y9P9</accession>
<dbReference type="InterPro" id="IPR036849">
    <property type="entry name" value="Enolase-like_C_sf"/>
</dbReference>
<dbReference type="SMART" id="SM00922">
    <property type="entry name" value="MR_MLE"/>
    <property type="match status" value="1"/>
</dbReference>
<dbReference type="OrthoDB" id="9796450at2"/>
<proteinExistence type="predicted"/>
<dbReference type="SFLD" id="SFLDG00179">
    <property type="entry name" value="mandelate_racemase"/>
    <property type="match status" value="1"/>
</dbReference>
<keyword evidence="2" id="KW-0479">Metal-binding</keyword>
<dbReference type="STRING" id="1790137.AXE80_10120"/>
<dbReference type="SUPFAM" id="SSF51604">
    <property type="entry name" value="Enolase C-terminal domain-like"/>
    <property type="match status" value="1"/>
</dbReference>
<comment type="cofactor">
    <cofactor evidence="1">
        <name>Mg(2+)</name>
        <dbReference type="ChEBI" id="CHEBI:18420"/>
    </cofactor>
</comment>
<dbReference type="GO" id="GO:0000287">
    <property type="term" value="F:magnesium ion binding"/>
    <property type="evidence" value="ECO:0007669"/>
    <property type="project" value="TreeGrafter"/>
</dbReference>
<organism evidence="5 6">
    <name type="scientific">Wenyingzhuangia fucanilytica</name>
    <dbReference type="NCBI Taxonomy" id="1790137"/>
    <lineage>
        <taxon>Bacteria</taxon>
        <taxon>Pseudomonadati</taxon>
        <taxon>Bacteroidota</taxon>
        <taxon>Flavobacteriia</taxon>
        <taxon>Flavobacteriales</taxon>
        <taxon>Flavobacteriaceae</taxon>
        <taxon>Wenyingzhuangia</taxon>
    </lineage>
</organism>
<dbReference type="PANTHER" id="PTHR13794">
    <property type="entry name" value="ENOLASE SUPERFAMILY, MANDELATE RACEMASE"/>
    <property type="match status" value="1"/>
</dbReference>
<dbReference type="InterPro" id="IPR029017">
    <property type="entry name" value="Enolase-like_N"/>
</dbReference>
<gene>
    <name evidence="5" type="ORF">AXE80_10120</name>
</gene>
<dbReference type="AlphaFoldDB" id="A0A1B1Y9P9"/>
<reference evidence="5 6" key="1">
    <citation type="submission" date="2016-02" db="EMBL/GenBank/DDBJ databases">
        <authorList>
            <person name="Wen L."/>
            <person name="He K."/>
            <person name="Yang H."/>
        </authorList>
    </citation>
    <scope>NUCLEOTIDE SEQUENCE [LARGE SCALE GENOMIC DNA]</scope>
    <source>
        <strain evidence="5 6">CZ1127</strain>
    </source>
</reference>
<dbReference type="EMBL" id="CP014224">
    <property type="protein sequence ID" value="ANW97497.1"/>
    <property type="molecule type" value="Genomic_DNA"/>
</dbReference>
<evidence type="ECO:0000259" key="4">
    <source>
        <dbReference type="SMART" id="SM00922"/>
    </source>
</evidence>
<protein>
    <submittedName>
        <fullName evidence="5">Galactonate dehydratase</fullName>
    </submittedName>
</protein>
<dbReference type="Gene3D" id="3.20.20.120">
    <property type="entry name" value="Enolase-like C-terminal domain"/>
    <property type="match status" value="1"/>
</dbReference>
<dbReference type="Pfam" id="PF13378">
    <property type="entry name" value="MR_MLE_C"/>
    <property type="match status" value="1"/>
</dbReference>
<evidence type="ECO:0000313" key="5">
    <source>
        <dbReference type="EMBL" id="ANW97497.1"/>
    </source>
</evidence>
<keyword evidence="3" id="KW-0460">Magnesium</keyword>
<dbReference type="Pfam" id="PF02746">
    <property type="entry name" value="MR_MLE_N"/>
    <property type="match status" value="1"/>
</dbReference>
<dbReference type="InterPro" id="IPR013342">
    <property type="entry name" value="Mandelate_racemase_C"/>
</dbReference>
<dbReference type="GO" id="GO:0016854">
    <property type="term" value="F:racemase and epimerase activity"/>
    <property type="evidence" value="ECO:0007669"/>
    <property type="project" value="UniProtKB-ARBA"/>
</dbReference>
<evidence type="ECO:0000313" key="6">
    <source>
        <dbReference type="Proteomes" id="UP000092967"/>
    </source>
</evidence>
<dbReference type="GO" id="GO:0016836">
    <property type="term" value="F:hydro-lyase activity"/>
    <property type="evidence" value="ECO:0007669"/>
    <property type="project" value="TreeGrafter"/>
</dbReference>
<evidence type="ECO:0000256" key="3">
    <source>
        <dbReference type="ARBA" id="ARBA00022842"/>
    </source>
</evidence>
<dbReference type="CDD" id="cd03316">
    <property type="entry name" value="MR_like"/>
    <property type="match status" value="1"/>
</dbReference>
<dbReference type="GO" id="GO:0016052">
    <property type="term" value="P:carbohydrate catabolic process"/>
    <property type="evidence" value="ECO:0007669"/>
    <property type="project" value="TreeGrafter"/>
</dbReference>
<dbReference type="InterPro" id="IPR029065">
    <property type="entry name" value="Enolase_C-like"/>
</dbReference>
<dbReference type="Gene3D" id="3.30.390.10">
    <property type="entry name" value="Enolase-like, N-terminal domain"/>
    <property type="match status" value="1"/>
</dbReference>
<dbReference type="Proteomes" id="UP000092967">
    <property type="component" value="Chromosome"/>
</dbReference>
<feature type="domain" description="Mandelate racemase/muconate lactonizing enzyme C-terminal" evidence="4">
    <location>
        <begin position="145"/>
        <end position="241"/>
    </location>
</feature>
<keyword evidence="6" id="KW-1185">Reference proteome</keyword>
<dbReference type="InterPro" id="IPR013341">
    <property type="entry name" value="Mandelate_racemase_N_dom"/>
</dbReference>